<dbReference type="InterPro" id="IPR001510">
    <property type="entry name" value="Znf_PARP"/>
</dbReference>
<dbReference type="Gene3D" id="3.30.1740.10">
    <property type="entry name" value="Zinc finger, PARP-type"/>
    <property type="match status" value="1"/>
</dbReference>
<dbReference type="Pfam" id="PF00645">
    <property type="entry name" value="zf-PARP"/>
    <property type="match status" value="1"/>
</dbReference>
<proteinExistence type="predicted"/>
<dbReference type="Proteomes" id="UP001642484">
    <property type="component" value="Unassembled WGS sequence"/>
</dbReference>
<evidence type="ECO:0000256" key="3">
    <source>
        <dbReference type="ARBA" id="ARBA00022771"/>
    </source>
</evidence>
<evidence type="ECO:0000256" key="2">
    <source>
        <dbReference type="ARBA" id="ARBA00022723"/>
    </source>
</evidence>
<evidence type="ECO:0000313" key="9">
    <source>
        <dbReference type="Proteomes" id="UP001642484"/>
    </source>
</evidence>
<keyword evidence="4" id="KW-0862">Zinc</keyword>
<evidence type="ECO:0000256" key="6">
    <source>
        <dbReference type="SAM" id="MobiDB-lite"/>
    </source>
</evidence>
<dbReference type="SMART" id="SM01336">
    <property type="entry name" value="zf-PARP"/>
    <property type="match status" value="1"/>
</dbReference>
<evidence type="ECO:0000256" key="5">
    <source>
        <dbReference type="ARBA" id="ARBA00023242"/>
    </source>
</evidence>
<comment type="subcellular location">
    <subcellularLocation>
        <location evidence="1">Nucleus</location>
    </subcellularLocation>
</comment>
<accession>A0ABP0KEC1</accession>
<dbReference type="EMBL" id="CAXAMN010008224">
    <property type="protein sequence ID" value="CAK9024384.1"/>
    <property type="molecule type" value="Genomic_DNA"/>
</dbReference>
<comment type="caution">
    <text evidence="8">The sequence shown here is derived from an EMBL/GenBank/DDBJ whole genome shotgun (WGS) entry which is preliminary data.</text>
</comment>
<feature type="region of interest" description="Disordered" evidence="6">
    <location>
        <begin position="117"/>
        <end position="139"/>
    </location>
</feature>
<protein>
    <recommendedName>
        <fullName evidence="7">PARP-type domain-containing protein</fullName>
    </recommendedName>
</protein>
<evidence type="ECO:0000256" key="1">
    <source>
        <dbReference type="ARBA" id="ARBA00004123"/>
    </source>
</evidence>
<evidence type="ECO:0000256" key="4">
    <source>
        <dbReference type="ARBA" id="ARBA00022833"/>
    </source>
</evidence>
<reference evidence="8 9" key="1">
    <citation type="submission" date="2024-02" db="EMBL/GenBank/DDBJ databases">
        <authorList>
            <person name="Chen Y."/>
            <person name="Shah S."/>
            <person name="Dougan E. K."/>
            <person name="Thang M."/>
            <person name="Chan C."/>
        </authorList>
    </citation>
    <scope>NUCLEOTIDE SEQUENCE [LARGE SCALE GENOMIC DNA]</scope>
</reference>
<sequence length="257" mass="29034">MVKTHCFSVQYAKSSMSTCRVCMAKIVKDSLRVGHSQLEAENDLSRKPDRSHLPDMDERMMAIAGAARWHHFECFPRMKGAKWMAANLPDSPTKLEGFKELKKGDQKKLLQLWKALASPEGKPSSKRKAEMEGKVAKKPASKISAITSVQGVLTSAQFKKVQALEADLSSSTNHALLGELRKNDQPRTGKKEELVSRVAEGRVLGALPSCPKCKHGQIHWSRLGGWFSCPGYYDRDLKTTRRCFFRSKEMKRKEWKK</sequence>
<feature type="domain" description="PARP-type" evidence="7">
    <location>
        <begin position="7"/>
        <end position="117"/>
    </location>
</feature>
<dbReference type="Gene3D" id="3.90.640.80">
    <property type="match status" value="1"/>
</dbReference>
<keyword evidence="9" id="KW-1185">Reference proteome</keyword>
<name>A0ABP0KEC1_9DINO</name>
<evidence type="ECO:0000259" key="7">
    <source>
        <dbReference type="PROSITE" id="PS50064"/>
    </source>
</evidence>
<dbReference type="SMART" id="SM01335">
    <property type="entry name" value="PADR1"/>
    <property type="match status" value="1"/>
</dbReference>
<dbReference type="InterPro" id="IPR036957">
    <property type="entry name" value="Znf_PARP_sf"/>
</dbReference>
<keyword evidence="3" id="KW-0863">Zinc-finger</keyword>
<dbReference type="PROSITE" id="PS50064">
    <property type="entry name" value="ZF_PARP_2"/>
    <property type="match status" value="1"/>
</dbReference>
<gene>
    <name evidence="8" type="ORF">CCMP2556_LOCUS15606</name>
</gene>
<evidence type="ECO:0000313" key="8">
    <source>
        <dbReference type="EMBL" id="CAK9024384.1"/>
    </source>
</evidence>
<keyword evidence="5" id="KW-0539">Nucleus</keyword>
<dbReference type="SUPFAM" id="SSF57716">
    <property type="entry name" value="Glucocorticoid receptor-like (DNA-binding domain)"/>
    <property type="match status" value="1"/>
</dbReference>
<keyword evidence="2" id="KW-0479">Metal-binding</keyword>
<organism evidence="8 9">
    <name type="scientific">Durusdinium trenchii</name>
    <dbReference type="NCBI Taxonomy" id="1381693"/>
    <lineage>
        <taxon>Eukaryota</taxon>
        <taxon>Sar</taxon>
        <taxon>Alveolata</taxon>
        <taxon>Dinophyceae</taxon>
        <taxon>Suessiales</taxon>
        <taxon>Symbiodiniaceae</taxon>
        <taxon>Durusdinium</taxon>
    </lineage>
</organism>